<evidence type="ECO:0000313" key="2">
    <source>
        <dbReference type="Proteomes" id="UP001055811"/>
    </source>
</evidence>
<sequence>MNMTIFFEASILVLCGRMRARVATIWSVASRRSIAGCRCAFCRVSASSLVCRAFRRVYFWSRCFWSRREGWCVGSLAIRKLVVSRWSFAMESSRRDHPCCRVASAVAIWSSVFVSSSRRDHYVCRVVIAVAV</sequence>
<protein>
    <submittedName>
        <fullName evidence="1">Uncharacterized protein</fullName>
    </submittedName>
</protein>
<keyword evidence="2" id="KW-1185">Reference proteome</keyword>
<evidence type="ECO:0000313" key="1">
    <source>
        <dbReference type="EMBL" id="KAI3740331.1"/>
    </source>
</evidence>
<dbReference type="EMBL" id="CM042013">
    <property type="protein sequence ID" value="KAI3740331.1"/>
    <property type="molecule type" value="Genomic_DNA"/>
</dbReference>
<gene>
    <name evidence="1" type="ORF">L2E82_30759</name>
</gene>
<dbReference type="Proteomes" id="UP001055811">
    <property type="component" value="Linkage Group LG05"/>
</dbReference>
<organism evidence="1 2">
    <name type="scientific">Cichorium intybus</name>
    <name type="common">Chicory</name>
    <dbReference type="NCBI Taxonomy" id="13427"/>
    <lineage>
        <taxon>Eukaryota</taxon>
        <taxon>Viridiplantae</taxon>
        <taxon>Streptophyta</taxon>
        <taxon>Embryophyta</taxon>
        <taxon>Tracheophyta</taxon>
        <taxon>Spermatophyta</taxon>
        <taxon>Magnoliopsida</taxon>
        <taxon>eudicotyledons</taxon>
        <taxon>Gunneridae</taxon>
        <taxon>Pentapetalae</taxon>
        <taxon>asterids</taxon>
        <taxon>campanulids</taxon>
        <taxon>Asterales</taxon>
        <taxon>Asteraceae</taxon>
        <taxon>Cichorioideae</taxon>
        <taxon>Cichorieae</taxon>
        <taxon>Cichoriinae</taxon>
        <taxon>Cichorium</taxon>
    </lineage>
</organism>
<proteinExistence type="predicted"/>
<accession>A0ACB9D1H3</accession>
<reference evidence="1 2" key="2">
    <citation type="journal article" date="2022" name="Mol. Ecol. Resour.">
        <title>The genomes of chicory, endive, great burdock and yacon provide insights into Asteraceae paleo-polyploidization history and plant inulin production.</title>
        <authorList>
            <person name="Fan W."/>
            <person name="Wang S."/>
            <person name="Wang H."/>
            <person name="Wang A."/>
            <person name="Jiang F."/>
            <person name="Liu H."/>
            <person name="Zhao H."/>
            <person name="Xu D."/>
            <person name="Zhang Y."/>
        </authorList>
    </citation>
    <scope>NUCLEOTIDE SEQUENCE [LARGE SCALE GENOMIC DNA]</scope>
    <source>
        <strain evidence="2">cv. Punajuju</strain>
        <tissue evidence="1">Leaves</tissue>
    </source>
</reference>
<comment type="caution">
    <text evidence="1">The sequence shown here is derived from an EMBL/GenBank/DDBJ whole genome shotgun (WGS) entry which is preliminary data.</text>
</comment>
<name>A0ACB9D1H3_CICIN</name>
<reference evidence="2" key="1">
    <citation type="journal article" date="2022" name="Mol. Ecol. Resour.">
        <title>The genomes of chicory, endive, great burdock and yacon provide insights into Asteraceae palaeo-polyploidization history and plant inulin production.</title>
        <authorList>
            <person name="Fan W."/>
            <person name="Wang S."/>
            <person name="Wang H."/>
            <person name="Wang A."/>
            <person name="Jiang F."/>
            <person name="Liu H."/>
            <person name="Zhao H."/>
            <person name="Xu D."/>
            <person name="Zhang Y."/>
        </authorList>
    </citation>
    <scope>NUCLEOTIDE SEQUENCE [LARGE SCALE GENOMIC DNA]</scope>
    <source>
        <strain evidence="2">cv. Punajuju</strain>
    </source>
</reference>